<keyword evidence="4" id="KW-1185">Reference proteome</keyword>
<name>A0A2P5CTS7_TREOI</name>
<dbReference type="Pfam" id="PF10950">
    <property type="entry name" value="Organ_specific"/>
    <property type="match status" value="1"/>
</dbReference>
<dbReference type="Proteomes" id="UP000237000">
    <property type="component" value="Unassembled WGS sequence"/>
</dbReference>
<feature type="compositionally biased region" description="Basic and acidic residues" evidence="1">
    <location>
        <begin position="54"/>
        <end position="79"/>
    </location>
</feature>
<sequence>MKSRCAVIVALLSLLLYSMGTTESRKDPGEYWTTVMNDQPMPEAIQELIREASSDQEHFGHYDRGVDTKSEKSFTKELETNTEQGDV</sequence>
<feature type="chain" id="PRO_5015177921" evidence="2">
    <location>
        <begin position="21"/>
        <end position="87"/>
    </location>
</feature>
<dbReference type="PANTHER" id="PTHR33731">
    <property type="entry name" value="PROTEIN, PUTATIVE-RELATED"/>
    <property type="match status" value="1"/>
</dbReference>
<protein>
    <submittedName>
        <fullName evidence="3">Organ specific protein</fullName>
    </submittedName>
</protein>
<dbReference type="InterPro" id="IPR024489">
    <property type="entry name" value="Organ_specific_prot"/>
</dbReference>
<comment type="caution">
    <text evidence="3">The sequence shown here is derived from an EMBL/GenBank/DDBJ whole genome shotgun (WGS) entry which is preliminary data.</text>
</comment>
<proteinExistence type="predicted"/>
<feature type="non-terminal residue" evidence="3">
    <location>
        <position position="87"/>
    </location>
</feature>
<evidence type="ECO:0000256" key="2">
    <source>
        <dbReference type="SAM" id="SignalP"/>
    </source>
</evidence>
<reference evidence="4" key="1">
    <citation type="submission" date="2016-06" db="EMBL/GenBank/DDBJ databases">
        <title>Parallel loss of symbiosis genes in relatives of nitrogen-fixing non-legume Parasponia.</title>
        <authorList>
            <person name="Van Velzen R."/>
            <person name="Holmer R."/>
            <person name="Bu F."/>
            <person name="Rutten L."/>
            <person name="Van Zeijl A."/>
            <person name="Liu W."/>
            <person name="Santuari L."/>
            <person name="Cao Q."/>
            <person name="Sharma T."/>
            <person name="Shen D."/>
            <person name="Roswanjaya Y."/>
            <person name="Wardhani T."/>
            <person name="Kalhor M.S."/>
            <person name="Jansen J."/>
            <person name="Van den Hoogen J."/>
            <person name="Gungor B."/>
            <person name="Hartog M."/>
            <person name="Hontelez J."/>
            <person name="Verver J."/>
            <person name="Yang W.-C."/>
            <person name="Schijlen E."/>
            <person name="Repin R."/>
            <person name="Schilthuizen M."/>
            <person name="Schranz E."/>
            <person name="Heidstra R."/>
            <person name="Miyata K."/>
            <person name="Fedorova E."/>
            <person name="Kohlen W."/>
            <person name="Bisseling T."/>
            <person name="Smit S."/>
            <person name="Geurts R."/>
        </authorList>
    </citation>
    <scope>NUCLEOTIDE SEQUENCE [LARGE SCALE GENOMIC DNA]</scope>
    <source>
        <strain evidence="4">cv. RG33-2</strain>
    </source>
</reference>
<dbReference type="PANTHER" id="PTHR33731:SF2">
    <property type="entry name" value="ORGAN-SPECIFIC PROTEIN S2-LIKE"/>
    <property type="match status" value="1"/>
</dbReference>
<feature type="signal peptide" evidence="2">
    <location>
        <begin position="1"/>
        <end position="20"/>
    </location>
</feature>
<evidence type="ECO:0000313" key="3">
    <source>
        <dbReference type="EMBL" id="PON64463.1"/>
    </source>
</evidence>
<dbReference type="AlphaFoldDB" id="A0A2P5CTS7"/>
<dbReference type="EMBL" id="JXTC01000328">
    <property type="protein sequence ID" value="PON64463.1"/>
    <property type="molecule type" value="Genomic_DNA"/>
</dbReference>
<dbReference type="InParanoid" id="A0A2P5CTS7"/>
<evidence type="ECO:0000313" key="4">
    <source>
        <dbReference type="Proteomes" id="UP000237000"/>
    </source>
</evidence>
<organism evidence="3 4">
    <name type="scientific">Trema orientale</name>
    <name type="common">Charcoal tree</name>
    <name type="synonym">Celtis orientalis</name>
    <dbReference type="NCBI Taxonomy" id="63057"/>
    <lineage>
        <taxon>Eukaryota</taxon>
        <taxon>Viridiplantae</taxon>
        <taxon>Streptophyta</taxon>
        <taxon>Embryophyta</taxon>
        <taxon>Tracheophyta</taxon>
        <taxon>Spermatophyta</taxon>
        <taxon>Magnoliopsida</taxon>
        <taxon>eudicotyledons</taxon>
        <taxon>Gunneridae</taxon>
        <taxon>Pentapetalae</taxon>
        <taxon>rosids</taxon>
        <taxon>fabids</taxon>
        <taxon>Rosales</taxon>
        <taxon>Cannabaceae</taxon>
        <taxon>Trema</taxon>
    </lineage>
</organism>
<dbReference type="OrthoDB" id="1734141at2759"/>
<evidence type="ECO:0000256" key="1">
    <source>
        <dbReference type="SAM" id="MobiDB-lite"/>
    </source>
</evidence>
<feature type="region of interest" description="Disordered" evidence="1">
    <location>
        <begin position="54"/>
        <end position="87"/>
    </location>
</feature>
<keyword evidence="2" id="KW-0732">Signal</keyword>
<accession>A0A2P5CTS7</accession>
<gene>
    <name evidence="3" type="ORF">TorRG33x02_273120</name>
</gene>